<evidence type="ECO:0000313" key="1">
    <source>
        <dbReference type="EMBL" id="RYC70719.1"/>
    </source>
</evidence>
<protein>
    <submittedName>
        <fullName evidence="1">Uncharacterized protein</fullName>
    </submittedName>
</protein>
<sequence>MTPKEKAIELTLGILPYAYCYMGSGMLTNDYDQRVALDSARMAASNVLDSIAQVEQEAKLVAYWLAVKSELPRITFDDLPKPEKKQV</sequence>
<keyword evidence="2" id="KW-1185">Reference proteome</keyword>
<dbReference type="AlphaFoldDB" id="A0A4Q2UUY3"/>
<accession>A0A4Q2UUY3</accession>
<evidence type="ECO:0000313" key="2">
    <source>
        <dbReference type="Proteomes" id="UP000290407"/>
    </source>
</evidence>
<gene>
    <name evidence="1" type="ORF">EQG79_00775</name>
</gene>
<dbReference type="RefSeq" id="WP_129598981.1">
    <property type="nucleotide sequence ID" value="NZ_SBLB01000001.1"/>
</dbReference>
<comment type="caution">
    <text evidence="1">The sequence shown here is derived from an EMBL/GenBank/DDBJ whole genome shotgun (WGS) entry which is preliminary data.</text>
</comment>
<name>A0A4Q2UUY3_9BACT</name>
<proteinExistence type="predicted"/>
<organism evidence="1 2">
    <name type="scientific">Spirosoma sordidisoli</name>
    <dbReference type="NCBI Taxonomy" id="2502893"/>
    <lineage>
        <taxon>Bacteria</taxon>
        <taxon>Pseudomonadati</taxon>
        <taxon>Bacteroidota</taxon>
        <taxon>Cytophagia</taxon>
        <taxon>Cytophagales</taxon>
        <taxon>Cytophagaceae</taxon>
        <taxon>Spirosoma</taxon>
    </lineage>
</organism>
<dbReference type="Proteomes" id="UP000290407">
    <property type="component" value="Unassembled WGS sequence"/>
</dbReference>
<dbReference type="EMBL" id="SBLB01000001">
    <property type="protein sequence ID" value="RYC70719.1"/>
    <property type="molecule type" value="Genomic_DNA"/>
</dbReference>
<reference evidence="1 2" key="1">
    <citation type="submission" date="2019-01" db="EMBL/GenBank/DDBJ databases">
        <title>Spirosoma flava sp. nov., a propanil-degrading bacterium isolated from herbicide-contaminated soil.</title>
        <authorList>
            <person name="Zhang L."/>
            <person name="Jiang J.-D."/>
        </authorList>
    </citation>
    <scope>NUCLEOTIDE SEQUENCE [LARGE SCALE GENOMIC DNA]</scope>
    <source>
        <strain evidence="1 2">TY50</strain>
    </source>
</reference>